<proteinExistence type="inferred from homology"/>
<dbReference type="OrthoDB" id="9806388at2"/>
<dbReference type="GO" id="GO:0004177">
    <property type="term" value="F:aminopeptidase activity"/>
    <property type="evidence" value="ECO:0007669"/>
    <property type="project" value="UniProtKB-KW"/>
</dbReference>
<keyword evidence="3" id="KW-0378">Hydrolase</keyword>
<comment type="similarity">
    <text evidence="2">Belongs to the peptidase M24B family.</text>
</comment>
<name>A0A3M8CIN5_9BACL</name>
<evidence type="ECO:0000313" key="7">
    <source>
        <dbReference type="Proteomes" id="UP000282028"/>
    </source>
</evidence>
<dbReference type="PANTHER" id="PTHR46112:SF3">
    <property type="entry name" value="AMINOPEPTIDASE YPDF"/>
    <property type="match status" value="1"/>
</dbReference>
<keyword evidence="6" id="KW-0645">Protease</keyword>
<gene>
    <name evidence="6" type="ORF">EDM52_07875</name>
</gene>
<dbReference type="Pfam" id="PF00557">
    <property type="entry name" value="Peptidase_M24"/>
    <property type="match status" value="1"/>
</dbReference>
<dbReference type="PANTHER" id="PTHR46112">
    <property type="entry name" value="AMINOPEPTIDASE"/>
    <property type="match status" value="1"/>
</dbReference>
<dbReference type="InterPro" id="IPR029149">
    <property type="entry name" value="Creatin/AminoP/Spt16_N"/>
</dbReference>
<dbReference type="InterPro" id="IPR050659">
    <property type="entry name" value="Peptidase_M24B"/>
</dbReference>
<dbReference type="Gene3D" id="3.40.350.10">
    <property type="entry name" value="Creatinase/prolidase N-terminal domain"/>
    <property type="match status" value="1"/>
</dbReference>
<sequence>MSKRINKLREELAQLGADAFITEKAENRFYLSGFTGSTAWVIVTAKDSFLVTDFRYVEQAQEQAPDFKVINNERKAVDCMARLLKENGVNRLAFEAGSVSFQTYSDWSQAFDSVEMVPTNGLVEKIRMFKDESEMVIIREAVRIAEAAFEHIQGFIRPGVREVDVALELEYFMRKQGASGSAFDMIVASGARGALPHGRASEKVIQAGEMVTLDFGAAYKGYNSDITRTLSVGEPDPKLKEIYDIVLRAQLAGLEALKPGVSCKDADAATRDIITAAGYGDAYGHSAGHGLGLEVHEIPGLSTVSTYVLEPGMLVTMEPGIYVSGLGGVRIEDDVWITADGHENLNKSTKELLILPV</sequence>
<dbReference type="EMBL" id="RHHR01000010">
    <property type="protein sequence ID" value="RNB75489.1"/>
    <property type="molecule type" value="Genomic_DNA"/>
</dbReference>
<dbReference type="SUPFAM" id="SSF55920">
    <property type="entry name" value="Creatinase/aminopeptidase"/>
    <property type="match status" value="1"/>
</dbReference>
<dbReference type="Gene3D" id="3.90.230.10">
    <property type="entry name" value="Creatinase/methionine aminopeptidase superfamily"/>
    <property type="match status" value="1"/>
</dbReference>
<evidence type="ECO:0000259" key="4">
    <source>
        <dbReference type="Pfam" id="PF00557"/>
    </source>
</evidence>
<dbReference type="Proteomes" id="UP000282028">
    <property type="component" value="Unassembled WGS sequence"/>
</dbReference>
<dbReference type="AlphaFoldDB" id="A0A3M8CIN5"/>
<evidence type="ECO:0000313" key="6">
    <source>
        <dbReference type="EMBL" id="RNB75489.1"/>
    </source>
</evidence>
<keyword evidence="6" id="KW-0031">Aminopeptidase</keyword>
<dbReference type="InterPro" id="IPR036005">
    <property type="entry name" value="Creatinase/aminopeptidase-like"/>
</dbReference>
<feature type="domain" description="Creatinase N-terminal" evidence="5">
    <location>
        <begin position="4"/>
        <end position="128"/>
    </location>
</feature>
<reference evidence="6 7" key="1">
    <citation type="submission" date="2018-10" db="EMBL/GenBank/DDBJ databases">
        <title>Phylogenomics of Brevibacillus.</title>
        <authorList>
            <person name="Dunlap C."/>
        </authorList>
    </citation>
    <scope>NUCLEOTIDE SEQUENCE [LARGE SCALE GENOMIC DNA]</scope>
    <source>
        <strain evidence="6 7">JCM 12215</strain>
    </source>
</reference>
<evidence type="ECO:0000256" key="2">
    <source>
        <dbReference type="ARBA" id="ARBA00008766"/>
    </source>
</evidence>
<dbReference type="InterPro" id="IPR000587">
    <property type="entry name" value="Creatinase_N"/>
</dbReference>
<evidence type="ECO:0000259" key="5">
    <source>
        <dbReference type="Pfam" id="PF01321"/>
    </source>
</evidence>
<dbReference type="RefSeq" id="WP_122908449.1">
    <property type="nucleotide sequence ID" value="NZ_CBCSBE010000001.1"/>
</dbReference>
<dbReference type="CDD" id="cd01092">
    <property type="entry name" value="APP-like"/>
    <property type="match status" value="1"/>
</dbReference>
<evidence type="ECO:0000256" key="1">
    <source>
        <dbReference type="ARBA" id="ARBA00001936"/>
    </source>
</evidence>
<protein>
    <submittedName>
        <fullName evidence="6">Aminopeptidase P family protein</fullName>
    </submittedName>
</protein>
<accession>A0A3M8CIN5</accession>
<organism evidence="6 7">
    <name type="scientific">Brevibacillus invocatus</name>
    <dbReference type="NCBI Taxonomy" id="173959"/>
    <lineage>
        <taxon>Bacteria</taxon>
        <taxon>Bacillati</taxon>
        <taxon>Bacillota</taxon>
        <taxon>Bacilli</taxon>
        <taxon>Bacillales</taxon>
        <taxon>Paenibacillaceae</taxon>
        <taxon>Brevibacillus</taxon>
    </lineage>
</organism>
<dbReference type="SUPFAM" id="SSF53092">
    <property type="entry name" value="Creatinase/prolidase N-terminal domain"/>
    <property type="match status" value="1"/>
</dbReference>
<dbReference type="InterPro" id="IPR000994">
    <property type="entry name" value="Pept_M24"/>
</dbReference>
<comment type="cofactor">
    <cofactor evidence="1">
        <name>Mn(2+)</name>
        <dbReference type="ChEBI" id="CHEBI:29035"/>
    </cofactor>
</comment>
<evidence type="ECO:0000256" key="3">
    <source>
        <dbReference type="ARBA" id="ARBA00022801"/>
    </source>
</evidence>
<keyword evidence="7" id="KW-1185">Reference proteome</keyword>
<dbReference type="Pfam" id="PF01321">
    <property type="entry name" value="Creatinase_N"/>
    <property type="match status" value="1"/>
</dbReference>
<dbReference type="FunFam" id="3.90.230.10:FF:000014">
    <property type="entry name" value="Aminopeptidase P family protein"/>
    <property type="match status" value="1"/>
</dbReference>
<comment type="caution">
    <text evidence="6">The sequence shown here is derived from an EMBL/GenBank/DDBJ whole genome shotgun (WGS) entry which is preliminary data.</text>
</comment>
<feature type="domain" description="Peptidase M24" evidence="4">
    <location>
        <begin position="138"/>
        <end position="339"/>
    </location>
</feature>